<dbReference type="Proteomes" id="UP000644727">
    <property type="component" value="Unassembled WGS sequence"/>
</dbReference>
<dbReference type="EMBL" id="JADEYR010000012">
    <property type="protein sequence ID" value="MBE9404613.1"/>
    <property type="molecule type" value="Genomic_DNA"/>
</dbReference>
<gene>
    <name evidence="1" type="ORF">IOE58_10605</name>
</gene>
<comment type="caution">
    <text evidence="1">The sequence shown here is derived from an EMBL/GenBank/DDBJ whole genome shotgun (WGS) entry which is preliminary data.</text>
</comment>
<sequence length="256" mass="26782">MASSELLALPRAAVLMLWAGAYLRGDAGPDDAAQHALGTGKDRPGAEGVELFDWLTGLRRLPLVQLRLVLPVPGRIAGLVGPPTAVQAALAAEQALVVTAAGIPDHTLVPEDTPVSSLQGPIALVDWMQSPAPLGANLAPASSSGTAREQLLRVMQRVADSTQDLDLVPDEPIPARDLPSGWARTMPPRHVTAADAHLLTLAGRILALSAQELRAGSPTALALADDQARRRLLEELRDAAREALVETVQRAAGPEG</sequence>
<dbReference type="RefSeq" id="WP_193866358.1">
    <property type="nucleotide sequence ID" value="NZ_JADEYR010000012.1"/>
</dbReference>
<keyword evidence="2" id="KW-1185">Reference proteome</keyword>
<accession>A0ABR9W3A0</accession>
<evidence type="ECO:0000313" key="2">
    <source>
        <dbReference type="Proteomes" id="UP000644727"/>
    </source>
</evidence>
<reference evidence="1 2" key="1">
    <citation type="submission" date="2020-10" db="EMBL/GenBank/DDBJ databases">
        <title>Draft genome and description of Brachybacterium epidermidis sp nov.</title>
        <authorList>
            <person name="Boxberger M."/>
            <person name="La Scola B."/>
        </authorList>
    </citation>
    <scope>NUCLEOTIDE SEQUENCE [LARGE SCALE GENOMIC DNA]</scope>
    <source>
        <strain evidence="1 2">Marseille-Q2903</strain>
    </source>
</reference>
<organism evidence="1 2">
    <name type="scientific">Brachybacterium epidermidis</name>
    <dbReference type="NCBI Taxonomy" id="2781983"/>
    <lineage>
        <taxon>Bacteria</taxon>
        <taxon>Bacillati</taxon>
        <taxon>Actinomycetota</taxon>
        <taxon>Actinomycetes</taxon>
        <taxon>Micrococcales</taxon>
        <taxon>Dermabacteraceae</taxon>
        <taxon>Brachybacterium</taxon>
    </lineage>
</organism>
<name>A0ABR9W3A0_9MICO</name>
<protein>
    <submittedName>
        <fullName evidence="1">Uncharacterized protein</fullName>
    </submittedName>
</protein>
<evidence type="ECO:0000313" key="1">
    <source>
        <dbReference type="EMBL" id="MBE9404613.1"/>
    </source>
</evidence>
<proteinExistence type="predicted"/>